<evidence type="ECO:0000259" key="1">
    <source>
        <dbReference type="Pfam" id="PF12894"/>
    </source>
</evidence>
<organism evidence="2 3">
    <name type="scientific">Terfezia boudieri ATCC MYA-4762</name>
    <dbReference type="NCBI Taxonomy" id="1051890"/>
    <lineage>
        <taxon>Eukaryota</taxon>
        <taxon>Fungi</taxon>
        <taxon>Dikarya</taxon>
        <taxon>Ascomycota</taxon>
        <taxon>Pezizomycotina</taxon>
        <taxon>Pezizomycetes</taxon>
        <taxon>Pezizales</taxon>
        <taxon>Pezizaceae</taxon>
        <taxon>Terfezia</taxon>
    </lineage>
</organism>
<dbReference type="EMBL" id="ML121551">
    <property type="protein sequence ID" value="RPB22549.1"/>
    <property type="molecule type" value="Genomic_DNA"/>
</dbReference>
<proteinExistence type="predicted"/>
<protein>
    <recommendedName>
        <fullName evidence="1">Anaphase-promoting complex subunit 4-like WD40 domain-containing protein</fullName>
    </recommendedName>
</protein>
<dbReference type="OrthoDB" id="2110451at2759"/>
<dbReference type="Pfam" id="PF12894">
    <property type="entry name" value="ANAPC4_WD40"/>
    <property type="match status" value="1"/>
</dbReference>
<dbReference type="STRING" id="1051890.A0A3N4LM33"/>
<gene>
    <name evidence="2" type="ORF">L211DRAFT_328883</name>
</gene>
<dbReference type="AlphaFoldDB" id="A0A3N4LM33"/>
<accession>A0A3N4LM33</accession>
<evidence type="ECO:0000313" key="3">
    <source>
        <dbReference type="Proteomes" id="UP000267821"/>
    </source>
</evidence>
<dbReference type="InParanoid" id="A0A3N4LM33"/>
<dbReference type="Proteomes" id="UP000267821">
    <property type="component" value="Unassembled WGS sequence"/>
</dbReference>
<name>A0A3N4LM33_9PEZI</name>
<feature type="domain" description="Anaphase-promoting complex subunit 4-like WD40" evidence="1">
    <location>
        <begin position="14"/>
        <end position="70"/>
    </location>
</feature>
<reference evidence="2 3" key="1">
    <citation type="journal article" date="2018" name="Nat. Ecol. Evol.">
        <title>Pezizomycetes genomes reveal the molecular basis of ectomycorrhizal truffle lifestyle.</title>
        <authorList>
            <person name="Murat C."/>
            <person name="Payen T."/>
            <person name="Noel B."/>
            <person name="Kuo A."/>
            <person name="Morin E."/>
            <person name="Chen J."/>
            <person name="Kohler A."/>
            <person name="Krizsan K."/>
            <person name="Balestrini R."/>
            <person name="Da Silva C."/>
            <person name="Montanini B."/>
            <person name="Hainaut M."/>
            <person name="Levati E."/>
            <person name="Barry K.W."/>
            <person name="Belfiori B."/>
            <person name="Cichocki N."/>
            <person name="Clum A."/>
            <person name="Dockter R.B."/>
            <person name="Fauchery L."/>
            <person name="Guy J."/>
            <person name="Iotti M."/>
            <person name="Le Tacon F."/>
            <person name="Lindquist E.A."/>
            <person name="Lipzen A."/>
            <person name="Malagnac F."/>
            <person name="Mello A."/>
            <person name="Molinier V."/>
            <person name="Miyauchi S."/>
            <person name="Poulain J."/>
            <person name="Riccioni C."/>
            <person name="Rubini A."/>
            <person name="Sitrit Y."/>
            <person name="Splivallo R."/>
            <person name="Traeger S."/>
            <person name="Wang M."/>
            <person name="Zifcakova L."/>
            <person name="Wipf D."/>
            <person name="Zambonelli A."/>
            <person name="Paolocci F."/>
            <person name="Nowrousian M."/>
            <person name="Ottonello S."/>
            <person name="Baldrian P."/>
            <person name="Spatafora J.W."/>
            <person name="Henrissat B."/>
            <person name="Nagy L.G."/>
            <person name="Aury J.M."/>
            <person name="Wincker P."/>
            <person name="Grigoriev I.V."/>
            <person name="Bonfante P."/>
            <person name="Martin F.M."/>
        </authorList>
    </citation>
    <scope>NUCLEOTIDE SEQUENCE [LARGE SCALE GENOMIC DNA]</scope>
    <source>
        <strain evidence="2 3">ATCC MYA-4762</strain>
    </source>
</reference>
<sequence length="117" mass="12978">MASVYRELRRGKIKEVQVERLQWRPDWKVIALGYNDRITKICDVNNGKVILTVAPEAPGFGNVICMGWVDNRPATNNEQIQEGIKSLAAEGIPKGILDLESNQLLPRLSVLPGTGPQ</sequence>
<evidence type="ECO:0000313" key="2">
    <source>
        <dbReference type="EMBL" id="RPB22549.1"/>
    </source>
</evidence>
<dbReference type="InterPro" id="IPR024977">
    <property type="entry name" value="Apc4-like_WD40_dom"/>
</dbReference>
<keyword evidence="3" id="KW-1185">Reference proteome</keyword>